<name>A0ABX4IP21_9ENTR</name>
<feature type="compositionally biased region" description="Basic and acidic residues" evidence="1">
    <location>
        <begin position="26"/>
        <end position="43"/>
    </location>
</feature>
<proteinExistence type="predicted"/>
<protein>
    <submittedName>
        <fullName evidence="2">Uncharacterized protein</fullName>
    </submittedName>
</protein>
<gene>
    <name evidence="2" type="ORF">BK796_11935</name>
</gene>
<evidence type="ECO:0000313" key="3">
    <source>
        <dbReference type="Proteomes" id="UP000219642"/>
    </source>
</evidence>
<feature type="region of interest" description="Disordered" evidence="1">
    <location>
        <begin position="26"/>
        <end position="63"/>
    </location>
</feature>
<evidence type="ECO:0000256" key="1">
    <source>
        <dbReference type="SAM" id="MobiDB-lite"/>
    </source>
</evidence>
<reference evidence="2 3" key="1">
    <citation type="submission" date="2017-06" db="EMBL/GenBank/DDBJ databases">
        <title>Draft genome sequence of nitrogen-fixing Kosakonia pseudosacchari strain NN143 isolated from sugarcane roots.</title>
        <authorList>
            <person name="Li Y."/>
            <person name="Li S."/>
            <person name="Lin L."/>
            <person name="Wu X."/>
            <person name="Yang L."/>
            <person name="Li Y."/>
            <person name="An Q."/>
        </authorList>
    </citation>
    <scope>NUCLEOTIDE SEQUENCE [LARGE SCALE GENOMIC DNA]</scope>
    <source>
        <strain evidence="2 3">NN143</strain>
    </source>
</reference>
<dbReference type="Proteomes" id="UP000219642">
    <property type="component" value="Unassembled WGS sequence"/>
</dbReference>
<dbReference type="EMBL" id="NITV01000006">
    <property type="protein sequence ID" value="PDO86144.1"/>
    <property type="molecule type" value="Genomic_DNA"/>
</dbReference>
<sequence length="63" mass="7294">MKDQCENINKSKIVIFKAKEVKFKKQKKSTEKVKAETKEKAWRDNSAMPIKQTGKRTIRGEPG</sequence>
<evidence type="ECO:0000313" key="2">
    <source>
        <dbReference type="EMBL" id="PDO86144.1"/>
    </source>
</evidence>
<organism evidence="2 3">
    <name type="scientific">Kosakonia pseudosacchari</name>
    <dbReference type="NCBI Taxonomy" id="1646340"/>
    <lineage>
        <taxon>Bacteria</taxon>
        <taxon>Pseudomonadati</taxon>
        <taxon>Pseudomonadota</taxon>
        <taxon>Gammaproteobacteria</taxon>
        <taxon>Enterobacterales</taxon>
        <taxon>Enterobacteriaceae</taxon>
        <taxon>Kosakonia</taxon>
    </lineage>
</organism>
<keyword evidence="3" id="KW-1185">Reference proteome</keyword>
<comment type="caution">
    <text evidence="2">The sequence shown here is derived from an EMBL/GenBank/DDBJ whole genome shotgun (WGS) entry which is preliminary data.</text>
</comment>
<accession>A0ABX4IP21</accession>
<dbReference type="RefSeq" id="WP_097400741.1">
    <property type="nucleotide sequence ID" value="NZ_CP158850.1"/>
</dbReference>